<accession>A0A5J9SGW8</accession>
<keyword evidence="2" id="KW-1185">Reference proteome</keyword>
<dbReference type="AlphaFoldDB" id="A0A5J9SGW8"/>
<reference evidence="1 2" key="1">
    <citation type="journal article" date="2019" name="Sci. Rep.">
        <title>A high-quality genome of Eragrostis curvula grass provides insights into Poaceae evolution and supports new strategies to enhance forage quality.</title>
        <authorList>
            <person name="Carballo J."/>
            <person name="Santos B.A.C.M."/>
            <person name="Zappacosta D."/>
            <person name="Garbus I."/>
            <person name="Selva J.P."/>
            <person name="Gallo C.A."/>
            <person name="Diaz A."/>
            <person name="Albertini E."/>
            <person name="Caccamo M."/>
            <person name="Echenique V."/>
        </authorList>
    </citation>
    <scope>NUCLEOTIDE SEQUENCE [LARGE SCALE GENOMIC DNA]</scope>
    <source>
        <strain evidence="2">cv. Victoria</strain>
        <tissue evidence="1">Leaf</tissue>
    </source>
</reference>
<gene>
    <name evidence="1" type="ORF">EJB05_56200</name>
</gene>
<name>A0A5J9SGW8_9POAL</name>
<evidence type="ECO:0000313" key="1">
    <source>
        <dbReference type="EMBL" id="TVT98497.1"/>
    </source>
</evidence>
<dbReference type="Proteomes" id="UP000324897">
    <property type="component" value="Unassembled WGS sequence"/>
</dbReference>
<comment type="caution">
    <text evidence="1">The sequence shown here is derived from an EMBL/GenBank/DDBJ whole genome shotgun (WGS) entry which is preliminary data.</text>
</comment>
<feature type="non-terminal residue" evidence="1">
    <location>
        <position position="1"/>
    </location>
</feature>
<organism evidence="1 2">
    <name type="scientific">Eragrostis curvula</name>
    <name type="common">weeping love grass</name>
    <dbReference type="NCBI Taxonomy" id="38414"/>
    <lineage>
        <taxon>Eukaryota</taxon>
        <taxon>Viridiplantae</taxon>
        <taxon>Streptophyta</taxon>
        <taxon>Embryophyta</taxon>
        <taxon>Tracheophyta</taxon>
        <taxon>Spermatophyta</taxon>
        <taxon>Magnoliopsida</taxon>
        <taxon>Liliopsida</taxon>
        <taxon>Poales</taxon>
        <taxon>Poaceae</taxon>
        <taxon>PACMAD clade</taxon>
        <taxon>Chloridoideae</taxon>
        <taxon>Eragrostideae</taxon>
        <taxon>Eragrostidinae</taxon>
        <taxon>Eragrostis</taxon>
    </lineage>
</organism>
<dbReference type="Gramene" id="TVT98497">
    <property type="protein sequence ID" value="TVT98497"/>
    <property type="gene ID" value="EJB05_56200"/>
</dbReference>
<proteinExistence type="predicted"/>
<evidence type="ECO:0000313" key="2">
    <source>
        <dbReference type="Proteomes" id="UP000324897"/>
    </source>
</evidence>
<dbReference type="EMBL" id="RWGY01000851">
    <property type="protein sequence ID" value="TVT98497.1"/>
    <property type="molecule type" value="Genomic_DNA"/>
</dbReference>
<sequence length="70" mass="7793">MIQISLLLTSPRSGGVASLGTDGGAPAFPSQMYSEPLPERKTLYNVVRVLPKRVCYESPLQTRFRKTRLL</sequence>
<protein>
    <submittedName>
        <fullName evidence="1">Uncharacterized protein</fullName>
    </submittedName>
</protein>